<reference evidence="4" key="1">
    <citation type="submission" date="2023-07" db="EMBL/GenBank/DDBJ databases">
        <title>30 novel species of actinomycetes from the DSMZ collection.</title>
        <authorList>
            <person name="Nouioui I."/>
        </authorList>
    </citation>
    <scope>NUCLEOTIDE SEQUENCE [LARGE SCALE GENOMIC DNA]</scope>
    <source>
        <strain evidence="4">DSM 41635</strain>
    </source>
</reference>
<dbReference type="InterPro" id="IPR015943">
    <property type="entry name" value="WD40/YVTN_repeat-like_dom_sf"/>
</dbReference>
<protein>
    <submittedName>
        <fullName evidence="3">Serine protease</fullName>
    </submittedName>
</protein>
<dbReference type="GO" id="GO:0008233">
    <property type="term" value="F:peptidase activity"/>
    <property type="evidence" value="ECO:0007669"/>
    <property type="project" value="UniProtKB-KW"/>
</dbReference>
<evidence type="ECO:0000256" key="1">
    <source>
        <dbReference type="SAM" id="MobiDB-lite"/>
    </source>
</evidence>
<dbReference type="Pfam" id="PF13365">
    <property type="entry name" value="Trypsin_2"/>
    <property type="match status" value="1"/>
</dbReference>
<keyword evidence="3" id="KW-0645">Protease</keyword>
<feature type="region of interest" description="Disordered" evidence="1">
    <location>
        <begin position="836"/>
        <end position="857"/>
    </location>
</feature>
<dbReference type="Proteomes" id="UP001180503">
    <property type="component" value="Unassembled WGS sequence"/>
</dbReference>
<evidence type="ECO:0000313" key="4">
    <source>
        <dbReference type="Proteomes" id="UP001180503"/>
    </source>
</evidence>
<dbReference type="GO" id="GO:0006508">
    <property type="term" value="P:proteolysis"/>
    <property type="evidence" value="ECO:0007669"/>
    <property type="project" value="UniProtKB-KW"/>
</dbReference>
<dbReference type="Gene3D" id="3.40.50.300">
    <property type="entry name" value="P-loop containing nucleotide triphosphate hydrolases"/>
    <property type="match status" value="1"/>
</dbReference>
<dbReference type="SUPFAM" id="SSF82171">
    <property type="entry name" value="DPP6 N-terminal domain-like"/>
    <property type="match status" value="1"/>
</dbReference>
<evidence type="ECO:0000259" key="2">
    <source>
        <dbReference type="Pfam" id="PF20703"/>
    </source>
</evidence>
<dbReference type="Gene3D" id="2.130.10.10">
    <property type="entry name" value="YVTN repeat-like/Quinoprotein amine dehydrogenase"/>
    <property type="match status" value="2"/>
</dbReference>
<dbReference type="Gene3D" id="2.40.10.10">
    <property type="entry name" value="Trypsin-like serine proteases"/>
    <property type="match status" value="2"/>
</dbReference>
<gene>
    <name evidence="3" type="ORF">RM528_19010</name>
</gene>
<dbReference type="InterPro" id="IPR049052">
    <property type="entry name" value="nSTAND1"/>
</dbReference>
<dbReference type="InterPro" id="IPR009003">
    <property type="entry name" value="Peptidase_S1_PA"/>
</dbReference>
<keyword evidence="3" id="KW-0378">Hydrolase</keyword>
<accession>A0ABU2QJ04</accession>
<proteinExistence type="predicted"/>
<name>A0ABU2QJ04_9ACTN</name>
<dbReference type="InterPro" id="IPR043504">
    <property type="entry name" value="Peptidase_S1_PA_chymotrypsin"/>
</dbReference>
<comment type="caution">
    <text evidence="3">The sequence shown here is derived from an EMBL/GenBank/DDBJ whole genome shotgun (WGS) entry which is preliminary data.</text>
</comment>
<dbReference type="RefSeq" id="WP_311710450.1">
    <property type="nucleotide sequence ID" value="NZ_JAVRFB010000014.1"/>
</dbReference>
<dbReference type="InterPro" id="IPR027417">
    <property type="entry name" value="P-loop_NTPase"/>
</dbReference>
<sequence length="1433" mass="155262">MAEGGPVVGEAREPAMASSVVRVRGRDGAIVGAGFLVAGDTVLTCAHVVSDALEQPRDAVVEAGAVVGLDLPFAAGHPSGTAKVVQWVPVREDQGGDVAVLRLRVPLPGARPLPMADVRDVWDHQTRTVGFTDDAPDGNWQKGRFRGPVGSSLVQLSRADGQAVHVRPGFSGSPVWDEALGVAVGMVVASQPVREAQQAFVMRTEALSGEVPGLARILLPAKPFLGLQPFGEDSRHVFFGRDGDIDRVVAALRGDHPVVTVCGPSGSGKSSLALAGVVPRLRRSGWEILVIDCSGVGLPRAALATELFERAAGGSGPARVKHADQVEAWLRELGLIDAFHRATGRTAERLLVVLDQAEALLGLPEPDLTETLSLLFPPRRNGLRVLATLRADVINTALEHPRLAPVLTAGVTLPLSPMTRDQLHTVITRPLERTPGVTYDPGLDLRILDDAGTDPGVLPLLGFVLEQLWERQHGGRLSAATYQEIGGVRGALLQHAEQVWKSCVPTGSEQEARRLLAGLVRVVPGGEAMLRRALTREEAGEKRWRLAQAMAAKDQRLLVLHGGEGRPESAELAHEALITQWPELAEVVRVDADFLNARAEVQHDLDRWERMGRRPDLLPGGFQLDSLTKRLHGRESELSEDHREFLAAARRRRWRFRWRKRAGWAAGALVLALVATLLTFNILESRVSAQRAGEARSRALAVQSDDLVDTNPGHAALAAVAAYETEPTQEARNALLRRYTENRNLEWSLSGAEGKFEEAAMSTDGGVTLVTTDGGRALLFVRSALGTVRQESLRLRPNVRSPGVSFDGRRISYVRKDDGVIVWHDVTPAAKRLVGRAHPLDTPEPAGPGPDDSGGALRQFKTTAFSRDARLLVESANDAWTSGVFDQPGFPVRVWNLDTGRAYALPKKYSIATSAWFGPDNHTLVLESASRSLIAVDTRTGEMRRLTDESDTVSTRSDGGSWVSADGTVALSCRVRNEDDAPLSVHYKAIRVADGRTLRTYRWNDGWGCGTTLLDASGKRFARGSSYDTKWEVLETSGDARPRKFVGPVVDFRAGAPFSLLGTGHDLVVPVRGETAITGQKLVSAEGDTAYGAPQLLGDGSTMLVRTGKEGSRLVVVETEGENRVLSEVSSTFETPPARDQLLMVNRPKTLMADVSDENRVTVRRLPSLKKVSAFTVARPPLQKGKDQREPVSLVFQPDDRLVTLSGTRIEHWSISEGRRLRAPIDLRDLRLTSQDEPAYSVDEHRVPGVIAVHASGEPNLYAVDLRTGRERKDLRLAFGEDLLTASFLEDSRYVAVLTTGRIVELWSAERGRAPRRVVGPLGPLELGGFTVGNPVGADFFVAYGSTAVFLKADDPLYRDTYKFGADQRFAATNTRDGKALLGAPAEGAGALTLTRLAPALWKRHLCEVLGRGLTHDERSALSGPLPDEICPD</sequence>
<dbReference type="SUPFAM" id="SSF50494">
    <property type="entry name" value="Trypsin-like serine proteases"/>
    <property type="match status" value="1"/>
</dbReference>
<dbReference type="EMBL" id="JAVRFB010000014">
    <property type="protein sequence ID" value="MDT0403938.1"/>
    <property type="molecule type" value="Genomic_DNA"/>
</dbReference>
<feature type="domain" description="Novel STAND NTPase 1" evidence="2">
    <location>
        <begin position="223"/>
        <end position="615"/>
    </location>
</feature>
<evidence type="ECO:0000313" key="3">
    <source>
        <dbReference type="EMBL" id="MDT0403938.1"/>
    </source>
</evidence>
<dbReference type="Pfam" id="PF20703">
    <property type="entry name" value="nSTAND1"/>
    <property type="match status" value="1"/>
</dbReference>
<dbReference type="SUPFAM" id="SSF52540">
    <property type="entry name" value="P-loop containing nucleoside triphosphate hydrolases"/>
    <property type="match status" value="1"/>
</dbReference>
<organism evidence="3 4">
    <name type="scientific">Streptomyces edwardsiae</name>
    <dbReference type="NCBI Taxonomy" id="3075527"/>
    <lineage>
        <taxon>Bacteria</taxon>
        <taxon>Bacillati</taxon>
        <taxon>Actinomycetota</taxon>
        <taxon>Actinomycetes</taxon>
        <taxon>Kitasatosporales</taxon>
        <taxon>Streptomycetaceae</taxon>
        <taxon>Streptomyces</taxon>
    </lineage>
</organism>